<dbReference type="InterPro" id="IPR000209">
    <property type="entry name" value="Peptidase_S8/S53_dom"/>
</dbReference>
<reference evidence="8" key="2">
    <citation type="submission" date="2020-09" db="EMBL/GenBank/DDBJ databases">
        <authorList>
            <person name="Sun Q."/>
            <person name="Zhou Y."/>
        </authorList>
    </citation>
    <scope>NUCLEOTIDE SEQUENCE</scope>
    <source>
        <strain evidence="8">CGMCC 1.10998</strain>
    </source>
</reference>
<comment type="caution">
    <text evidence="8">The sequence shown here is derived from an EMBL/GenBank/DDBJ whole genome shotgun (WGS) entry which is preliminary data.</text>
</comment>
<evidence type="ECO:0000313" key="8">
    <source>
        <dbReference type="EMBL" id="GGD02015.1"/>
    </source>
</evidence>
<evidence type="ECO:0000256" key="2">
    <source>
        <dbReference type="ARBA" id="ARBA00022670"/>
    </source>
</evidence>
<dbReference type="PANTHER" id="PTHR43806">
    <property type="entry name" value="PEPTIDASE S8"/>
    <property type="match status" value="1"/>
</dbReference>
<dbReference type="InterPro" id="IPR036852">
    <property type="entry name" value="Peptidase_S8/S53_dom_sf"/>
</dbReference>
<reference evidence="8" key="1">
    <citation type="journal article" date="2014" name="Int. J. Syst. Evol. Microbiol.">
        <title>Complete genome sequence of Corynebacterium casei LMG S-19264T (=DSM 44701T), isolated from a smear-ripened cheese.</title>
        <authorList>
            <consortium name="US DOE Joint Genome Institute (JGI-PGF)"/>
            <person name="Walter F."/>
            <person name="Albersmeier A."/>
            <person name="Kalinowski J."/>
            <person name="Ruckert C."/>
        </authorList>
    </citation>
    <scope>NUCLEOTIDE SEQUENCE</scope>
    <source>
        <strain evidence="8">CGMCC 1.10998</strain>
    </source>
</reference>
<dbReference type="SUPFAM" id="SSF52743">
    <property type="entry name" value="Subtilisin-like"/>
    <property type="match status" value="1"/>
</dbReference>
<dbReference type="PRINTS" id="PR00723">
    <property type="entry name" value="SUBTILISIN"/>
</dbReference>
<keyword evidence="4 5" id="KW-0720">Serine protease</keyword>
<dbReference type="RefSeq" id="WP_229751410.1">
    <property type="nucleotide sequence ID" value="NZ_BMED01000011.1"/>
</dbReference>
<dbReference type="GO" id="GO:0006508">
    <property type="term" value="P:proteolysis"/>
    <property type="evidence" value="ECO:0007669"/>
    <property type="project" value="UniProtKB-KW"/>
</dbReference>
<dbReference type="InterPro" id="IPR022398">
    <property type="entry name" value="Peptidase_S8_His-AS"/>
</dbReference>
<sequence length="429" mass="45045">MIKFWAFWVFAVHVAISACYAADTGAASAERPGQGAPAQILVMLHLPAPHFRPDNSYSGRYTDDSGRSARRRIAEDLARVHGLTLVGDWPMAMLGVDCYVMAVPAPARASRESVAQIVDTLTKDARVEWVQEMGVFHAQQSSDPLYPVQPGGKAWHLAEIHSVSTGRNIRVAVIDSGIEDTHPDLQGQVQLKENFIDGNPYVPESHGTAVAGIIAARAGNGVGIAGVAPDAKLMALRACWENPGKTAECNSFTLGKALNFAILHNAQIINLSLSGPPDRLLQRLVDAALSRGIIVIGAVDPHVKGGGFPASYPGVVAVSDDAAKAATAQVLIAPGRDIPTTVPGAKWRFVSGPSYAAAHVSGMMALLLELHPGRTSHIREGIVLTAADGNDSGAALLSSIDVCATVANQAGKCLCLCSSAHALKVNHNP</sequence>
<accession>A0A916XR34</accession>
<dbReference type="GO" id="GO:0004252">
    <property type="term" value="F:serine-type endopeptidase activity"/>
    <property type="evidence" value="ECO:0007669"/>
    <property type="project" value="UniProtKB-UniRule"/>
</dbReference>
<dbReference type="InterPro" id="IPR023827">
    <property type="entry name" value="Peptidase_S8_Asp-AS"/>
</dbReference>
<feature type="active site" description="Charge relay system" evidence="5">
    <location>
        <position position="206"/>
    </location>
</feature>
<dbReference type="AlphaFoldDB" id="A0A916XR34"/>
<dbReference type="PROSITE" id="PS51892">
    <property type="entry name" value="SUBTILASE"/>
    <property type="match status" value="1"/>
</dbReference>
<dbReference type="Gene3D" id="3.40.50.200">
    <property type="entry name" value="Peptidase S8/S53 domain"/>
    <property type="match status" value="1"/>
</dbReference>
<keyword evidence="6" id="KW-0732">Signal</keyword>
<comment type="similarity">
    <text evidence="1 5">Belongs to the peptidase S8 family.</text>
</comment>
<proteinExistence type="inferred from homology"/>
<gene>
    <name evidence="8" type="ORF">GCM10011396_56960</name>
</gene>
<organism evidence="8 9">
    <name type="scientific">Undibacterium terreum</name>
    <dbReference type="NCBI Taxonomy" id="1224302"/>
    <lineage>
        <taxon>Bacteria</taxon>
        <taxon>Pseudomonadati</taxon>
        <taxon>Pseudomonadota</taxon>
        <taxon>Betaproteobacteria</taxon>
        <taxon>Burkholderiales</taxon>
        <taxon>Oxalobacteraceae</taxon>
        <taxon>Undibacterium</taxon>
    </lineage>
</organism>
<feature type="chain" id="PRO_5037079810" evidence="6">
    <location>
        <begin position="22"/>
        <end position="429"/>
    </location>
</feature>
<evidence type="ECO:0000256" key="1">
    <source>
        <dbReference type="ARBA" id="ARBA00011073"/>
    </source>
</evidence>
<keyword evidence="9" id="KW-1185">Reference proteome</keyword>
<evidence type="ECO:0000256" key="3">
    <source>
        <dbReference type="ARBA" id="ARBA00022801"/>
    </source>
</evidence>
<dbReference type="PROSITE" id="PS00136">
    <property type="entry name" value="SUBTILASE_ASP"/>
    <property type="match status" value="1"/>
</dbReference>
<keyword evidence="2 5" id="KW-0645">Protease</keyword>
<evidence type="ECO:0000259" key="7">
    <source>
        <dbReference type="Pfam" id="PF00082"/>
    </source>
</evidence>
<dbReference type="Pfam" id="PF00082">
    <property type="entry name" value="Peptidase_S8"/>
    <property type="match status" value="1"/>
</dbReference>
<evidence type="ECO:0000256" key="5">
    <source>
        <dbReference type="PROSITE-ProRule" id="PRU01240"/>
    </source>
</evidence>
<feature type="domain" description="Peptidase S8/S53" evidence="7">
    <location>
        <begin position="166"/>
        <end position="392"/>
    </location>
</feature>
<name>A0A916XR34_9BURK</name>
<protein>
    <submittedName>
        <fullName evidence="8">Serine protease</fullName>
    </submittedName>
</protein>
<dbReference type="EMBL" id="BMED01000011">
    <property type="protein sequence ID" value="GGD02015.1"/>
    <property type="molecule type" value="Genomic_DNA"/>
</dbReference>
<evidence type="ECO:0000313" key="9">
    <source>
        <dbReference type="Proteomes" id="UP000637423"/>
    </source>
</evidence>
<dbReference type="Proteomes" id="UP000637423">
    <property type="component" value="Unassembled WGS sequence"/>
</dbReference>
<dbReference type="PROSITE" id="PS00137">
    <property type="entry name" value="SUBTILASE_HIS"/>
    <property type="match status" value="1"/>
</dbReference>
<dbReference type="InterPro" id="IPR015500">
    <property type="entry name" value="Peptidase_S8_subtilisin-rel"/>
</dbReference>
<feature type="active site" description="Charge relay system" evidence="5">
    <location>
        <position position="354"/>
    </location>
</feature>
<evidence type="ECO:0000256" key="4">
    <source>
        <dbReference type="ARBA" id="ARBA00022825"/>
    </source>
</evidence>
<dbReference type="PANTHER" id="PTHR43806:SF11">
    <property type="entry name" value="CEREVISIN-RELATED"/>
    <property type="match status" value="1"/>
</dbReference>
<feature type="active site" description="Charge relay system" evidence="5">
    <location>
        <position position="175"/>
    </location>
</feature>
<evidence type="ECO:0000256" key="6">
    <source>
        <dbReference type="SAM" id="SignalP"/>
    </source>
</evidence>
<dbReference type="PROSITE" id="PS51257">
    <property type="entry name" value="PROKAR_LIPOPROTEIN"/>
    <property type="match status" value="1"/>
</dbReference>
<feature type="signal peptide" evidence="6">
    <location>
        <begin position="1"/>
        <end position="21"/>
    </location>
</feature>
<dbReference type="InterPro" id="IPR050131">
    <property type="entry name" value="Peptidase_S8_subtilisin-like"/>
</dbReference>
<keyword evidence="3 5" id="KW-0378">Hydrolase</keyword>